<keyword evidence="5" id="KW-0694">RNA-binding</keyword>
<dbReference type="Proteomes" id="UP001558652">
    <property type="component" value="Unassembled WGS sequence"/>
</dbReference>
<sequence>MSEKIAVNLPHHKSKQLCTTRTPYRQGNKLTAVKVYTITKESQHLLIFNVPSLGLESELLKFCKKFGKVSGFHLVTDYKKESLDLFTCVFHIFYADLKSSRFAKKKLDNHVFYGSSLHVCYAPELESLDETRIKLQHRRKEISLRIKMNNSGHKEFQCK</sequence>
<dbReference type="CDD" id="cd12442">
    <property type="entry name" value="RRM_RBM48"/>
    <property type="match status" value="1"/>
</dbReference>
<evidence type="ECO:0000256" key="1">
    <source>
        <dbReference type="ARBA" id="ARBA00006938"/>
    </source>
</evidence>
<dbReference type="GO" id="GO:0003723">
    <property type="term" value="F:RNA binding"/>
    <property type="evidence" value="ECO:0007669"/>
    <property type="project" value="UniProtKB-KW"/>
</dbReference>
<dbReference type="GO" id="GO:0005681">
    <property type="term" value="C:spliceosomal complex"/>
    <property type="evidence" value="ECO:0007669"/>
    <property type="project" value="UniProtKB-KW"/>
</dbReference>
<evidence type="ECO:0000256" key="2">
    <source>
        <dbReference type="ARBA" id="ARBA00015189"/>
    </source>
</evidence>
<dbReference type="InterPro" id="IPR035979">
    <property type="entry name" value="RBD_domain_sf"/>
</dbReference>
<keyword evidence="4" id="KW-0747">Spliceosome</keyword>
<dbReference type="InterPro" id="IPR012677">
    <property type="entry name" value="Nucleotide-bd_a/b_plait_sf"/>
</dbReference>
<dbReference type="AlphaFoldDB" id="A0ABD0YWW5"/>
<dbReference type="SUPFAM" id="SSF54928">
    <property type="entry name" value="RNA-binding domain, RBD"/>
    <property type="match status" value="1"/>
</dbReference>
<evidence type="ECO:0000313" key="9">
    <source>
        <dbReference type="Proteomes" id="UP001558652"/>
    </source>
</evidence>
<dbReference type="InterPro" id="IPR039599">
    <property type="entry name" value="RBM48"/>
</dbReference>
<dbReference type="EMBL" id="JBFDAA010000008">
    <property type="protein sequence ID" value="KAL1129688.1"/>
    <property type="molecule type" value="Genomic_DNA"/>
</dbReference>
<keyword evidence="9" id="KW-1185">Reference proteome</keyword>
<dbReference type="GO" id="GO:0008380">
    <property type="term" value="P:RNA splicing"/>
    <property type="evidence" value="ECO:0007669"/>
    <property type="project" value="UniProtKB-KW"/>
</dbReference>
<name>A0ABD0YWW5_9HEMI</name>
<dbReference type="Gene3D" id="3.30.70.330">
    <property type="match status" value="1"/>
</dbReference>
<keyword evidence="3" id="KW-0507">mRNA processing</keyword>
<comment type="function">
    <text evidence="7">As a component of the minor spliceosome, involved in the splicing of U12-type introns in pre-mRNAs.</text>
</comment>
<evidence type="ECO:0000256" key="7">
    <source>
        <dbReference type="ARBA" id="ARBA00035004"/>
    </source>
</evidence>
<evidence type="ECO:0000256" key="6">
    <source>
        <dbReference type="ARBA" id="ARBA00023187"/>
    </source>
</evidence>
<keyword evidence="6" id="KW-0508">mRNA splicing</keyword>
<organism evidence="8 9">
    <name type="scientific">Ranatra chinensis</name>
    <dbReference type="NCBI Taxonomy" id="642074"/>
    <lineage>
        <taxon>Eukaryota</taxon>
        <taxon>Metazoa</taxon>
        <taxon>Ecdysozoa</taxon>
        <taxon>Arthropoda</taxon>
        <taxon>Hexapoda</taxon>
        <taxon>Insecta</taxon>
        <taxon>Pterygota</taxon>
        <taxon>Neoptera</taxon>
        <taxon>Paraneoptera</taxon>
        <taxon>Hemiptera</taxon>
        <taxon>Heteroptera</taxon>
        <taxon>Panheteroptera</taxon>
        <taxon>Nepomorpha</taxon>
        <taxon>Nepidae</taxon>
        <taxon>Ranatrinae</taxon>
        <taxon>Ranatra</taxon>
    </lineage>
</organism>
<comment type="caution">
    <text evidence="8">The sequence shown here is derived from an EMBL/GenBank/DDBJ whole genome shotgun (WGS) entry which is preliminary data.</text>
</comment>
<protein>
    <recommendedName>
        <fullName evidence="2">RNA-binding protein 48</fullName>
    </recommendedName>
</protein>
<dbReference type="PANTHER" id="PTHR20957:SF0">
    <property type="entry name" value="RNA-BINDING PROTEIN 48"/>
    <property type="match status" value="1"/>
</dbReference>
<comment type="similarity">
    <text evidence="1">Belongs to the RBM48 family.</text>
</comment>
<proteinExistence type="inferred from homology"/>
<dbReference type="GO" id="GO:0006397">
    <property type="term" value="P:mRNA processing"/>
    <property type="evidence" value="ECO:0007669"/>
    <property type="project" value="UniProtKB-KW"/>
</dbReference>
<dbReference type="PANTHER" id="PTHR20957">
    <property type="entry name" value="RNA-BINDING PROTEIN 48"/>
    <property type="match status" value="1"/>
</dbReference>
<accession>A0ABD0YWW5</accession>
<gene>
    <name evidence="8" type="ORF">AAG570_012632</name>
</gene>
<reference evidence="8 9" key="1">
    <citation type="submission" date="2024-07" db="EMBL/GenBank/DDBJ databases">
        <title>Chromosome-level genome assembly of the water stick insect Ranatra chinensis (Heteroptera: Nepidae).</title>
        <authorList>
            <person name="Liu X."/>
        </authorList>
    </citation>
    <scope>NUCLEOTIDE SEQUENCE [LARGE SCALE GENOMIC DNA]</scope>
    <source>
        <strain evidence="8">Cailab_2021Rc</strain>
        <tissue evidence="8">Muscle</tissue>
    </source>
</reference>
<dbReference type="InterPro" id="IPR034264">
    <property type="entry name" value="RBM48_RRM"/>
</dbReference>
<evidence type="ECO:0000256" key="5">
    <source>
        <dbReference type="ARBA" id="ARBA00022884"/>
    </source>
</evidence>
<evidence type="ECO:0000256" key="3">
    <source>
        <dbReference type="ARBA" id="ARBA00022664"/>
    </source>
</evidence>
<evidence type="ECO:0000313" key="8">
    <source>
        <dbReference type="EMBL" id="KAL1129688.1"/>
    </source>
</evidence>
<evidence type="ECO:0000256" key="4">
    <source>
        <dbReference type="ARBA" id="ARBA00022728"/>
    </source>
</evidence>